<protein>
    <submittedName>
        <fullName evidence="1">Uncharacterized protein</fullName>
    </submittedName>
</protein>
<accession>A0A1C7M403</accession>
<dbReference type="AlphaFoldDB" id="A0A1C7M403"/>
<gene>
    <name evidence="1" type="ORF">A0H81_08440</name>
</gene>
<keyword evidence="2" id="KW-1185">Reference proteome</keyword>
<organism evidence="1 2">
    <name type="scientific">Grifola frondosa</name>
    <name type="common">Maitake</name>
    <name type="synonym">Polyporus frondosus</name>
    <dbReference type="NCBI Taxonomy" id="5627"/>
    <lineage>
        <taxon>Eukaryota</taxon>
        <taxon>Fungi</taxon>
        <taxon>Dikarya</taxon>
        <taxon>Basidiomycota</taxon>
        <taxon>Agaricomycotina</taxon>
        <taxon>Agaricomycetes</taxon>
        <taxon>Polyporales</taxon>
        <taxon>Grifolaceae</taxon>
        <taxon>Grifola</taxon>
    </lineage>
</organism>
<evidence type="ECO:0000313" key="2">
    <source>
        <dbReference type="Proteomes" id="UP000092993"/>
    </source>
</evidence>
<dbReference type="STRING" id="5627.A0A1C7M403"/>
<dbReference type="EMBL" id="LUGG01000011">
    <property type="protein sequence ID" value="OBZ71582.1"/>
    <property type="molecule type" value="Genomic_DNA"/>
</dbReference>
<dbReference type="Proteomes" id="UP000092993">
    <property type="component" value="Unassembled WGS sequence"/>
</dbReference>
<sequence length="399" mass="44300">MSSSVSYTAINVRCAPLSTQQIGYNTTANAWVISSQIRNDIITPFGPNTVRIPPIRQNSVSPDDDPWNFPGILIYASLNITDSRGVNGTTIRLDPPITPFMASNYSYTDIQVITCNIRTNASDDPHIFIDTHTQLVDYSETEKHSFTTLPPSGVWLTTPDTSPRNNTLEADWAAIFNVLTVPSQLQVTDQCLRADDVDDNCQVYSTLTTVEKYINDRLGLEPPSAYDLWSASKNPNGTISRRSVSLSDLEQALGNATAAIYWASDTGPKRRKIILATVKRKVGAQVTLHPIPLIVGLVASITLLCLAIHIGWEPHSEIEHTVNPDLEGLGLLQLVWLLAQHSYVQDELMQVKTPSTKELRRASRFQVHFDMLRTAPRTGLRELTDDKELQVAVQEHTVT</sequence>
<dbReference type="OrthoDB" id="2644397at2759"/>
<evidence type="ECO:0000313" key="1">
    <source>
        <dbReference type="EMBL" id="OBZ71582.1"/>
    </source>
</evidence>
<reference evidence="1 2" key="1">
    <citation type="submission" date="2016-03" db="EMBL/GenBank/DDBJ databases">
        <title>Whole genome sequencing of Grifola frondosa 9006-11.</title>
        <authorList>
            <person name="Min B."/>
            <person name="Park H."/>
            <person name="Kim J.-G."/>
            <person name="Cho H."/>
            <person name="Oh Y.-L."/>
            <person name="Kong W.-S."/>
            <person name="Choi I.-G."/>
        </authorList>
    </citation>
    <scope>NUCLEOTIDE SEQUENCE [LARGE SCALE GENOMIC DNA]</scope>
    <source>
        <strain evidence="1 2">9006-11</strain>
    </source>
</reference>
<proteinExistence type="predicted"/>
<name>A0A1C7M403_GRIFR</name>
<comment type="caution">
    <text evidence="1">The sequence shown here is derived from an EMBL/GenBank/DDBJ whole genome shotgun (WGS) entry which is preliminary data.</text>
</comment>